<dbReference type="GO" id="GO:1902600">
    <property type="term" value="P:proton transmembrane transport"/>
    <property type="evidence" value="ECO:0007669"/>
    <property type="project" value="UniProtKB-KW"/>
</dbReference>
<evidence type="ECO:0000256" key="4">
    <source>
        <dbReference type="ARBA" id="ARBA00022547"/>
    </source>
</evidence>
<dbReference type="InterPro" id="IPR019344">
    <property type="entry name" value="F1F0-ATPsyn_F_prd"/>
</dbReference>
<dbReference type="Proteomes" id="UP001634394">
    <property type="component" value="Unassembled WGS sequence"/>
</dbReference>
<keyword evidence="4" id="KW-0138">CF(0)</keyword>
<dbReference type="PANTHER" id="PTHR13080:SF20">
    <property type="entry name" value="ATP SYNTHASE SUBUNIT F, MITOCHONDRIAL-RELATED"/>
    <property type="match status" value="1"/>
</dbReference>
<evidence type="ECO:0000256" key="3">
    <source>
        <dbReference type="ARBA" id="ARBA00022448"/>
    </source>
</evidence>
<keyword evidence="12" id="KW-1185">Reference proteome</keyword>
<evidence type="ECO:0000256" key="7">
    <source>
        <dbReference type="ARBA" id="ARBA00023128"/>
    </source>
</evidence>
<reference evidence="11 12" key="1">
    <citation type="submission" date="2024-11" db="EMBL/GenBank/DDBJ databases">
        <title>Chromosome-level genome assembly of the freshwater bivalve Anodonta woodiana.</title>
        <authorList>
            <person name="Chen X."/>
        </authorList>
    </citation>
    <scope>NUCLEOTIDE SEQUENCE [LARGE SCALE GENOMIC DNA]</scope>
    <source>
        <strain evidence="11">MN2024</strain>
        <tissue evidence="11">Gills</tissue>
    </source>
</reference>
<dbReference type="EMBL" id="JBJQND010000005">
    <property type="protein sequence ID" value="KAL3875667.1"/>
    <property type="molecule type" value="Genomic_DNA"/>
</dbReference>
<evidence type="ECO:0000256" key="2">
    <source>
        <dbReference type="ARBA" id="ARBA00005895"/>
    </source>
</evidence>
<organism evidence="11 12">
    <name type="scientific">Sinanodonta woodiana</name>
    <name type="common">Chinese pond mussel</name>
    <name type="synonym">Anodonta woodiana</name>
    <dbReference type="NCBI Taxonomy" id="1069815"/>
    <lineage>
        <taxon>Eukaryota</taxon>
        <taxon>Metazoa</taxon>
        <taxon>Spiralia</taxon>
        <taxon>Lophotrochozoa</taxon>
        <taxon>Mollusca</taxon>
        <taxon>Bivalvia</taxon>
        <taxon>Autobranchia</taxon>
        <taxon>Heteroconchia</taxon>
        <taxon>Palaeoheterodonta</taxon>
        <taxon>Unionida</taxon>
        <taxon>Unionoidea</taxon>
        <taxon>Unionidae</taxon>
        <taxon>Unioninae</taxon>
        <taxon>Sinanodonta</taxon>
    </lineage>
</organism>
<keyword evidence="8 10" id="KW-0472">Membrane</keyword>
<dbReference type="PANTHER" id="PTHR13080">
    <property type="entry name" value="ATP SYNTHASE F CHAIN, MITOCHONDRIAL-RELATED"/>
    <property type="match status" value="1"/>
</dbReference>
<keyword evidence="3" id="KW-0813">Transport</keyword>
<feature type="transmembrane region" description="Helical" evidence="10">
    <location>
        <begin position="74"/>
        <end position="94"/>
    </location>
</feature>
<proteinExistence type="inferred from homology"/>
<evidence type="ECO:0008006" key="13">
    <source>
        <dbReference type="Google" id="ProtNLM"/>
    </source>
</evidence>
<sequence length="106" mass="12767">MGNYIGCYPAEYNPKVHGPYLPGRYYGPRDVPFGELKLVDVPAWLSRRTFNPYRTVNRAFWRWNIKYFDVKKGGLAWTMQLAFVISFTTFIIRYDHHQYERHAKYH</sequence>
<comment type="similarity">
    <text evidence="2">Belongs to the ATPase F chain family.</text>
</comment>
<evidence type="ECO:0000256" key="5">
    <source>
        <dbReference type="ARBA" id="ARBA00022781"/>
    </source>
</evidence>
<dbReference type="GO" id="GO:0031966">
    <property type="term" value="C:mitochondrial membrane"/>
    <property type="evidence" value="ECO:0007669"/>
    <property type="project" value="UniProtKB-SubCell"/>
</dbReference>
<comment type="subcellular location">
    <subcellularLocation>
        <location evidence="1">Mitochondrion membrane</location>
    </subcellularLocation>
</comment>
<evidence type="ECO:0000313" key="12">
    <source>
        <dbReference type="Proteomes" id="UP001634394"/>
    </source>
</evidence>
<dbReference type="AlphaFoldDB" id="A0ABD3WPF2"/>
<comment type="caution">
    <text evidence="11">The sequence shown here is derived from an EMBL/GenBank/DDBJ whole genome shotgun (WGS) entry which is preliminary data.</text>
</comment>
<accession>A0ABD3WPF2</accession>
<name>A0ABD3WPF2_SINWO</name>
<keyword evidence="10" id="KW-0812">Transmembrane</keyword>
<gene>
    <name evidence="11" type="ORF">ACJMK2_033597</name>
</gene>
<protein>
    <recommendedName>
        <fullName evidence="13">ATP synthase subunit f, mitochondrial</fullName>
    </recommendedName>
</protein>
<evidence type="ECO:0000313" key="11">
    <source>
        <dbReference type="EMBL" id="KAL3875667.1"/>
    </source>
</evidence>
<dbReference type="GO" id="GO:0045259">
    <property type="term" value="C:proton-transporting ATP synthase complex"/>
    <property type="evidence" value="ECO:0007669"/>
    <property type="project" value="UniProtKB-KW"/>
</dbReference>
<evidence type="ECO:0000256" key="6">
    <source>
        <dbReference type="ARBA" id="ARBA00023065"/>
    </source>
</evidence>
<evidence type="ECO:0000256" key="9">
    <source>
        <dbReference type="ARBA" id="ARBA00023310"/>
    </source>
</evidence>
<evidence type="ECO:0000256" key="8">
    <source>
        <dbReference type="ARBA" id="ARBA00023136"/>
    </source>
</evidence>
<keyword evidence="10" id="KW-1133">Transmembrane helix</keyword>
<keyword evidence="5" id="KW-0375">Hydrogen ion transport</keyword>
<dbReference type="Pfam" id="PF10206">
    <property type="entry name" value="WRW"/>
    <property type="match status" value="1"/>
</dbReference>
<evidence type="ECO:0000256" key="10">
    <source>
        <dbReference type="SAM" id="Phobius"/>
    </source>
</evidence>
<keyword evidence="7" id="KW-0496">Mitochondrion</keyword>
<dbReference type="GO" id="GO:0006754">
    <property type="term" value="P:ATP biosynthetic process"/>
    <property type="evidence" value="ECO:0007669"/>
    <property type="project" value="UniProtKB-KW"/>
</dbReference>
<keyword evidence="6" id="KW-0406">Ion transport</keyword>
<keyword evidence="9" id="KW-0066">ATP synthesis</keyword>
<evidence type="ECO:0000256" key="1">
    <source>
        <dbReference type="ARBA" id="ARBA00004325"/>
    </source>
</evidence>